<dbReference type="GO" id="GO:0019262">
    <property type="term" value="P:N-acetylneuraminate catabolic process"/>
    <property type="evidence" value="ECO:0007669"/>
    <property type="project" value="TreeGrafter"/>
</dbReference>
<dbReference type="GO" id="GO:0006046">
    <property type="term" value="P:N-acetylglucosamine catabolic process"/>
    <property type="evidence" value="ECO:0007669"/>
    <property type="project" value="TreeGrafter"/>
</dbReference>
<dbReference type="AlphaFoldDB" id="A0A9D9HAM1"/>
<reference evidence="2" key="2">
    <citation type="journal article" date="2021" name="PeerJ">
        <title>Extensive microbial diversity within the chicken gut microbiome revealed by metagenomics and culture.</title>
        <authorList>
            <person name="Gilroy R."/>
            <person name="Ravi A."/>
            <person name="Getino M."/>
            <person name="Pursley I."/>
            <person name="Horton D.L."/>
            <person name="Alikhan N.F."/>
            <person name="Baker D."/>
            <person name="Gharbi K."/>
            <person name="Hall N."/>
            <person name="Watson M."/>
            <person name="Adriaenssens E.M."/>
            <person name="Foster-Nyarko E."/>
            <person name="Jarju S."/>
            <person name="Secka A."/>
            <person name="Antonio M."/>
            <person name="Oren A."/>
            <person name="Chaudhuri R.R."/>
            <person name="La Ragione R."/>
            <person name="Hildebrand F."/>
            <person name="Pallen M.J."/>
        </authorList>
    </citation>
    <scope>NUCLEOTIDE SEQUENCE</scope>
    <source>
        <strain evidence="2">11167</strain>
    </source>
</reference>
<dbReference type="Proteomes" id="UP000823633">
    <property type="component" value="Unassembled WGS sequence"/>
</dbReference>
<dbReference type="InterPro" id="IPR037171">
    <property type="entry name" value="NagB/RpiA_transferase-like"/>
</dbReference>
<evidence type="ECO:0000313" key="2">
    <source>
        <dbReference type="EMBL" id="MBO8442878.1"/>
    </source>
</evidence>
<dbReference type="InterPro" id="IPR006148">
    <property type="entry name" value="Glc/Gal-6P_isomerase"/>
</dbReference>
<dbReference type="SUPFAM" id="SSF100950">
    <property type="entry name" value="NagB/RpiA/CoA transferase-like"/>
    <property type="match status" value="1"/>
</dbReference>
<dbReference type="GO" id="GO:0006043">
    <property type="term" value="P:glucosamine catabolic process"/>
    <property type="evidence" value="ECO:0007669"/>
    <property type="project" value="TreeGrafter"/>
</dbReference>
<proteinExistence type="predicted"/>
<evidence type="ECO:0000259" key="1">
    <source>
        <dbReference type="Pfam" id="PF01182"/>
    </source>
</evidence>
<evidence type="ECO:0000313" key="3">
    <source>
        <dbReference type="Proteomes" id="UP000823633"/>
    </source>
</evidence>
<dbReference type="PANTHER" id="PTHR11280:SF6">
    <property type="entry name" value="GLUCOSAMINE-6-PHOSPHATE ISOMERASE NAGB"/>
    <property type="match status" value="1"/>
</dbReference>
<dbReference type="GO" id="GO:0005737">
    <property type="term" value="C:cytoplasm"/>
    <property type="evidence" value="ECO:0007669"/>
    <property type="project" value="TreeGrafter"/>
</dbReference>
<gene>
    <name evidence="2" type="ORF">IAC42_03880</name>
</gene>
<feature type="domain" description="Glucosamine/galactosamine-6-phosphate isomerase" evidence="1">
    <location>
        <begin position="8"/>
        <end position="222"/>
    </location>
</feature>
<dbReference type="EMBL" id="JADIMU010000025">
    <property type="protein sequence ID" value="MBO8442878.1"/>
    <property type="molecule type" value="Genomic_DNA"/>
</dbReference>
<comment type="caution">
    <text evidence="2">The sequence shown here is derived from an EMBL/GenBank/DDBJ whole genome shotgun (WGS) entry which is preliminary data.</text>
</comment>
<dbReference type="GO" id="GO:0042802">
    <property type="term" value="F:identical protein binding"/>
    <property type="evidence" value="ECO:0007669"/>
    <property type="project" value="TreeGrafter"/>
</dbReference>
<dbReference type="Pfam" id="PF01182">
    <property type="entry name" value="Glucosamine_iso"/>
    <property type="match status" value="1"/>
</dbReference>
<name>A0A9D9HAM1_9SPIR</name>
<organism evidence="2 3">
    <name type="scientific">Candidatus Aphodenecus pullistercoris</name>
    <dbReference type="NCBI Taxonomy" id="2840669"/>
    <lineage>
        <taxon>Bacteria</taxon>
        <taxon>Pseudomonadati</taxon>
        <taxon>Spirochaetota</taxon>
        <taxon>Spirochaetia</taxon>
        <taxon>Spirochaetales</taxon>
        <taxon>Candidatus Aphodenecus</taxon>
    </lineage>
</organism>
<protein>
    <submittedName>
        <fullName evidence="2">6-phosphogluconolactonase</fullName>
    </submittedName>
</protein>
<reference evidence="2" key="1">
    <citation type="submission" date="2020-10" db="EMBL/GenBank/DDBJ databases">
        <authorList>
            <person name="Gilroy R."/>
        </authorList>
    </citation>
    <scope>NUCLEOTIDE SEQUENCE</scope>
    <source>
        <strain evidence="2">11167</strain>
    </source>
</reference>
<dbReference type="PANTHER" id="PTHR11280">
    <property type="entry name" value="GLUCOSAMINE-6-PHOSPHATE ISOMERASE"/>
    <property type="match status" value="1"/>
</dbReference>
<dbReference type="Gene3D" id="3.40.50.1360">
    <property type="match status" value="1"/>
</dbReference>
<sequence>MRITISKDAAGLGHQAALEAACTINDAIARNGEARIVLSTGSSQFETLAELVHMDVDWSRVTMFHLDEYLGLDAGHPASFRKYLLERFISLVPLKAYHLVEGKEAQLPELGRLLNEKPIDLGIIGIGENGHIAFNDPPADIATDEPYIVVTLNDACKRQQVGEGWFPTVDDVPDKAVSMSCRQILKCHHIVSAVPHRVKAKAIHDTLTAKAVTADIPATLLRTHPHWSLFLDTDSASMLTLDEIAKVERL</sequence>
<dbReference type="InterPro" id="IPR004547">
    <property type="entry name" value="Glucosamine6P_isomerase"/>
</dbReference>
<dbReference type="GO" id="GO:0005975">
    <property type="term" value="P:carbohydrate metabolic process"/>
    <property type="evidence" value="ECO:0007669"/>
    <property type="project" value="InterPro"/>
</dbReference>
<dbReference type="GO" id="GO:0004342">
    <property type="term" value="F:glucosamine-6-phosphate deaminase activity"/>
    <property type="evidence" value="ECO:0007669"/>
    <property type="project" value="InterPro"/>
</dbReference>
<accession>A0A9D9HAM1</accession>